<feature type="domain" description="Methyl-accepting transducer" evidence="5">
    <location>
        <begin position="542"/>
        <end position="660"/>
    </location>
</feature>
<sequence>MMVDRDFMVTYVNESSKRLFNDAVEEFRSAFPSFDPGRIIGTCIDVFHKNPAHQRQLLANPANLPYKTDIKVGKLTITLHITASYDAKRNYIGNVLEWRDVTAERSQALENIDYAGQIAAISNTQSVIHFTPDGRIIHANDNFLKASGYQLNEILGQHHSLFVSPEHRVSNEYRAFWDKLARGEHDTGYYQRYTKDKREIWLQASYNPIKDKTGKVVKVVKYAVCATDEMQSRRVSLRLEAAIRNTSTAIMMVDRDFVVTYVNDTTKSMLQKNADNFRKIWPTFDPAKIIGSCIDMFHKNPSHQRNLLADPKNLPYRTDIKVGDLKFALNVGASFDAQGNYEGNILEWADVTTIRAQEALNQDYSSQLAAINANQPVIEFTPDGKVTRVNEHFLRLMDYSEAEAIGQHHSTFVDPVYRNSAEYRAFWERLGHGEFYAGQYQRFAKGGREVWLQASYNPIKDVTGKVVKVVKFASDITAAVQAQRALVKAVEETQAVVAAAKAGDLTQHIETSDKTGDIADLCSGINALISSTADIITQIKEAGDTINTAANEIAAGNNDLSQRTEEQASSLEETASSMEELASTVKQNAENAKQANQLASAASGVAVRGGQVVSEVVLTMSGISDSSRKIEDIISVIDGIAFQTNILALNAAVEAARAGE</sequence>
<dbReference type="Gene3D" id="1.10.287.950">
    <property type="entry name" value="Methyl-accepting chemotaxis protein"/>
    <property type="match status" value="1"/>
</dbReference>
<dbReference type="PROSITE" id="PS50111">
    <property type="entry name" value="CHEMOTAXIS_TRANSDUC_2"/>
    <property type="match status" value="1"/>
</dbReference>
<dbReference type="InterPro" id="IPR051310">
    <property type="entry name" value="MCP_chemotaxis"/>
</dbReference>
<evidence type="ECO:0000259" key="6">
    <source>
        <dbReference type="PROSITE" id="PS50112"/>
    </source>
</evidence>
<dbReference type="Pfam" id="PF00015">
    <property type="entry name" value="MCPsignal"/>
    <property type="match status" value="1"/>
</dbReference>
<feature type="domain" description="HAMP" evidence="8">
    <location>
        <begin position="484"/>
        <end position="537"/>
    </location>
</feature>
<feature type="compositionally biased region" description="Polar residues" evidence="4">
    <location>
        <begin position="567"/>
        <end position="576"/>
    </location>
</feature>
<dbReference type="PANTHER" id="PTHR43531">
    <property type="entry name" value="PROTEIN ICFG"/>
    <property type="match status" value="1"/>
</dbReference>
<gene>
    <name evidence="9" type="ORF">ED236_06395</name>
</gene>
<accession>A0A3N0V0S3</accession>
<feature type="non-terminal residue" evidence="9">
    <location>
        <position position="660"/>
    </location>
</feature>
<dbReference type="GO" id="GO:0006935">
    <property type="term" value="P:chemotaxis"/>
    <property type="evidence" value="ECO:0007669"/>
    <property type="project" value="InterPro"/>
</dbReference>
<comment type="caution">
    <text evidence="9">The sequence shown here is derived from an EMBL/GenBank/DDBJ whole genome shotgun (WGS) entry which is preliminary data.</text>
</comment>
<dbReference type="Pfam" id="PF13188">
    <property type="entry name" value="PAS_8"/>
    <property type="match status" value="1"/>
</dbReference>
<reference evidence="9 10" key="1">
    <citation type="submission" date="2018-10" db="EMBL/GenBank/DDBJ databases">
        <authorList>
            <person name="Chen W.-M."/>
        </authorList>
    </citation>
    <scope>NUCLEOTIDE SEQUENCE [LARGE SCALE GENOMIC DNA]</scope>
    <source>
        <strain evidence="9 10">H-5</strain>
    </source>
</reference>
<dbReference type="SUPFAM" id="SSF58104">
    <property type="entry name" value="Methyl-accepting chemotaxis protein (MCP) signaling domain"/>
    <property type="match status" value="1"/>
</dbReference>
<dbReference type="InterPro" id="IPR004090">
    <property type="entry name" value="Chemotax_Me-accpt_rcpt"/>
</dbReference>
<feature type="region of interest" description="Disordered" evidence="4">
    <location>
        <begin position="557"/>
        <end position="576"/>
    </location>
</feature>
<dbReference type="PROSITE" id="PS50885">
    <property type="entry name" value="HAMP"/>
    <property type="match status" value="1"/>
</dbReference>
<dbReference type="PROSITE" id="PS50112">
    <property type="entry name" value="PAS"/>
    <property type="match status" value="1"/>
</dbReference>
<dbReference type="InterPro" id="IPR001610">
    <property type="entry name" value="PAC"/>
</dbReference>
<dbReference type="Pfam" id="PF08447">
    <property type="entry name" value="PAS_3"/>
    <property type="match status" value="2"/>
</dbReference>
<evidence type="ECO:0000313" key="10">
    <source>
        <dbReference type="Proteomes" id="UP000275137"/>
    </source>
</evidence>
<dbReference type="CDD" id="cd00130">
    <property type="entry name" value="PAS"/>
    <property type="match status" value="2"/>
</dbReference>
<evidence type="ECO:0000259" key="8">
    <source>
        <dbReference type="PROSITE" id="PS50885"/>
    </source>
</evidence>
<evidence type="ECO:0000256" key="4">
    <source>
        <dbReference type="SAM" id="MobiDB-lite"/>
    </source>
</evidence>
<dbReference type="GO" id="GO:0004888">
    <property type="term" value="F:transmembrane signaling receptor activity"/>
    <property type="evidence" value="ECO:0007669"/>
    <property type="project" value="InterPro"/>
</dbReference>
<dbReference type="InterPro" id="IPR000700">
    <property type="entry name" value="PAS-assoc_C"/>
</dbReference>
<comment type="similarity">
    <text evidence="2">Belongs to the methyl-accepting chemotaxis (MCP) protein family.</text>
</comment>
<dbReference type="GO" id="GO:0007165">
    <property type="term" value="P:signal transduction"/>
    <property type="evidence" value="ECO:0007669"/>
    <property type="project" value="UniProtKB-KW"/>
</dbReference>
<evidence type="ECO:0000256" key="3">
    <source>
        <dbReference type="PROSITE-ProRule" id="PRU00284"/>
    </source>
</evidence>
<evidence type="ECO:0000259" key="5">
    <source>
        <dbReference type="PROSITE" id="PS50111"/>
    </source>
</evidence>
<dbReference type="InterPro" id="IPR035965">
    <property type="entry name" value="PAS-like_dom_sf"/>
</dbReference>
<evidence type="ECO:0000259" key="7">
    <source>
        <dbReference type="PROSITE" id="PS50113"/>
    </source>
</evidence>
<proteinExistence type="inferred from homology"/>
<feature type="domain" description="PAC" evidence="7">
    <location>
        <begin position="436"/>
        <end position="488"/>
    </location>
</feature>
<evidence type="ECO:0000313" key="9">
    <source>
        <dbReference type="EMBL" id="ROH86360.1"/>
    </source>
</evidence>
<dbReference type="InterPro" id="IPR000014">
    <property type="entry name" value="PAS"/>
</dbReference>
<keyword evidence="10" id="KW-1185">Reference proteome</keyword>
<dbReference type="SMART" id="SM00091">
    <property type="entry name" value="PAS"/>
    <property type="match status" value="3"/>
</dbReference>
<dbReference type="InterPro" id="IPR004089">
    <property type="entry name" value="MCPsignal_dom"/>
</dbReference>
<dbReference type="SMART" id="SM00086">
    <property type="entry name" value="PAC"/>
    <property type="match status" value="2"/>
</dbReference>
<evidence type="ECO:0000256" key="2">
    <source>
        <dbReference type="ARBA" id="ARBA00029447"/>
    </source>
</evidence>
<dbReference type="PROSITE" id="PS50113">
    <property type="entry name" value="PAC"/>
    <property type="match status" value="1"/>
</dbReference>
<dbReference type="EMBL" id="RJVP01000003">
    <property type="protein sequence ID" value="ROH86360.1"/>
    <property type="molecule type" value="Genomic_DNA"/>
</dbReference>
<keyword evidence="3" id="KW-0807">Transducer</keyword>
<dbReference type="InterPro" id="IPR003660">
    <property type="entry name" value="HAMP_dom"/>
</dbReference>
<dbReference type="NCBIfam" id="TIGR00229">
    <property type="entry name" value="sensory_box"/>
    <property type="match status" value="2"/>
</dbReference>
<dbReference type="PRINTS" id="PR00260">
    <property type="entry name" value="CHEMTRNSDUCR"/>
</dbReference>
<dbReference type="GO" id="GO:0005886">
    <property type="term" value="C:plasma membrane"/>
    <property type="evidence" value="ECO:0007669"/>
    <property type="project" value="TreeGrafter"/>
</dbReference>
<name>A0A3N0V0S3_9PROT</name>
<keyword evidence="1" id="KW-0488">Methylation</keyword>
<feature type="domain" description="PAS" evidence="6">
    <location>
        <begin position="133"/>
        <end position="168"/>
    </location>
</feature>
<dbReference type="InterPro" id="IPR013655">
    <property type="entry name" value="PAS_fold_3"/>
</dbReference>
<dbReference type="Gene3D" id="3.30.450.20">
    <property type="entry name" value="PAS domain"/>
    <property type="match status" value="4"/>
</dbReference>
<dbReference type="SUPFAM" id="SSF55785">
    <property type="entry name" value="PYP-like sensor domain (PAS domain)"/>
    <property type="match status" value="2"/>
</dbReference>
<dbReference type="AlphaFoldDB" id="A0A3N0V0S3"/>
<dbReference type="Proteomes" id="UP000275137">
    <property type="component" value="Unassembled WGS sequence"/>
</dbReference>
<evidence type="ECO:0000256" key="1">
    <source>
        <dbReference type="ARBA" id="ARBA00022481"/>
    </source>
</evidence>
<dbReference type="PANTHER" id="PTHR43531:SF14">
    <property type="entry name" value="METHYL-ACCEPTING CHEMOTAXIS PROTEIN I-RELATED"/>
    <property type="match status" value="1"/>
</dbReference>
<protein>
    <submittedName>
        <fullName evidence="9">PAS domain S-box protein</fullName>
    </submittedName>
</protein>
<organism evidence="9 10">
    <name type="scientific">Pseudomethylobacillus aquaticus</name>
    <dbReference type="NCBI Taxonomy" id="2676064"/>
    <lineage>
        <taxon>Bacteria</taxon>
        <taxon>Pseudomonadati</taxon>
        <taxon>Pseudomonadota</taxon>
        <taxon>Betaproteobacteria</taxon>
        <taxon>Nitrosomonadales</taxon>
        <taxon>Methylophilaceae</taxon>
        <taxon>Pseudomethylobacillus</taxon>
    </lineage>
</organism>